<dbReference type="AlphaFoldDB" id="C5G078"/>
<reference evidence="3" key="1">
    <citation type="journal article" date="2012" name="MBio">
        <title>Comparative genome analysis of Trichophyton rubrum and related dermatophytes reveals candidate genes involved in infection.</title>
        <authorList>
            <person name="Martinez D.A."/>
            <person name="Oliver B.G."/>
            <person name="Graeser Y."/>
            <person name="Goldberg J.M."/>
            <person name="Li W."/>
            <person name="Martinez-Rossi N.M."/>
            <person name="Monod M."/>
            <person name="Shelest E."/>
            <person name="Barton R.C."/>
            <person name="Birch E."/>
            <person name="Brakhage A.A."/>
            <person name="Chen Z."/>
            <person name="Gurr S.J."/>
            <person name="Heiman D."/>
            <person name="Heitman J."/>
            <person name="Kosti I."/>
            <person name="Rossi A."/>
            <person name="Saif S."/>
            <person name="Samalova M."/>
            <person name="Saunders C.W."/>
            <person name="Shea T."/>
            <person name="Summerbell R.C."/>
            <person name="Xu J."/>
            <person name="Young S."/>
            <person name="Zeng Q."/>
            <person name="Birren B.W."/>
            <person name="Cuomo C.A."/>
            <person name="White T.C."/>
        </authorList>
    </citation>
    <scope>NUCLEOTIDE SEQUENCE [LARGE SCALE GENOMIC DNA]</scope>
    <source>
        <strain evidence="3">ATCC MYA-4605 / CBS 113480</strain>
    </source>
</reference>
<feature type="compositionally biased region" description="Basic and acidic residues" evidence="1">
    <location>
        <begin position="65"/>
        <end position="79"/>
    </location>
</feature>
<dbReference type="RefSeq" id="XP_002843267.1">
    <property type="nucleotide sequence ID" value="XM_002843221.1"/>
</dbReference>
<evidence type="ECO:0000313" key="2">
    <source>
        <dbReference type="EMBL" id="EEQ35531.1"/>
    </source>
</evidence>
<evidence type="ECO:0000256" key="1">
    <source>
        <dbReference type="SAM" id="MobiDB-lite"/>
    </source>
</evidence>
<evidence type="ECO:0000313" key="3">
    <source>
        <dbReference type="Proteomes" id="UP000002035"/>
    </source>
</evidence>
<keyword evidence="3" id="KW-1185">Reference proteome</keyword>
<organism evidence="2 3">
    <name type="scientific">Arthroderma otae (strain ATCC MYA-4605 / CBS 113480)</name>
    <name type="common">Microsporum canis</name>
    <dbReference type="NCBI Taxonomy" id="554155"/>
    <lineage>
        <taxon>Eukaryota</taxon>
        <taxon>Fungi</taxon>
        <taxon>Dikarya</taxon>
        <taxon>Ascomycota</taxon>
        <taxon>Pezizomycotina</taxon>
        <taxon>Eurotiomycetes</taxon>
        <taxon>Eurotiomycetidae</taxon>
        <taxon>Onygenales</taxon>
        <taxon>Arthrodermataceae</taxon>
        <taxon>Microsporum</taxon>
    </lineage>
</organism>
<gene>
    <name evidence="2" type="ORF">MCYG_08350</name>
</gene>
<dbReference type="HOGENOM" id="CLU_1796007_0_0_1"/>
<name>C5G078_ARTOC</name>
<dbReference type="GeneID" id="9227656"/>
<feature type="region of interest" description="Disordered" evidence="1">
    <location>
        <begin position="57"/>
        <end position="79"/>
    </location>
</feature>
<feature type="region of interest" description="Disordered" evidence="1">
    <location>
        <begin position="119"/>
        <end position="144"/>
    </location>
</feature>
<proteinExistence type="predicted"/>
<accession>C5G078</accession>
<dbReference type="EMBL" id="DS995708">
    <property type="protein sequence ID" value="EEQ35531.1"/>
    <property type="molecule type" value="Genomic_DNA"/>
</dbReference>
<dbReference type="VEuPathDB" id="FungiDB:MCYG_08350"/>
<sequence>MQVKEEEKMVKLVAMRESNPTARSKSLMDLWRTKDQKITGKRSRLSVCIFTRCLFSSEDSEEESERGKKEEREKSLGGKEKIESDLLEMRWLDGYPFRRWMSMYPKVRGWANEAALFTRPGCRGNASSPPLAELPARQEPRGAR</sequence>
<protein>
    <submittedName>
        <fullName evidence="2">Uncharacterized protein</fullName>
    </submittedName>
</protein>
<dbReference type="Proteomes" id="UP000002035">
    <property type="component" value="Unassembled WGS sequence"/>
</dbReference>